<keyword evidence="3" id="KW-1185">Reference proteome</keyword>
<evidence type="ECO:0000256" key="1">
    <source>
        <dbReference type="SAM" id="MobiDB-lite"/>
    </source>
</evidence>
<protein>
    <submittedName>
        <fullName evidence="2">Uncharacterized protein</fullName>
    </submittedName>
</protein>
<dbReference type="Proteomes" id="UP000008363">
    <property type="component" value="Unassembled WGS sequence"/>
</dbReference>
<dbReference type="STRING" id="1108045.GORHZ_203_00160"/>
<accession>K6WGZ8</accession>
<dbReference type="AlphaFoldDB" id="K6WGZ8"/>
<feature type="region of interest" description="Disordered" evidence="1">
    <location>
        <begin position="77"/>
        <end position="108"/>
    </location>
</feature>
<organism evidence="2 3">
    <name type="scientific">Gordonia rhizosphera NBRC 16068</name>
    <dbReference type="NCBI Taxonomy" id="1108045"/>
    <lineage>
        <taxon>Bacteria</taxon>
        <taxon>Bacillati</taxon>
        <taxon>Actinomycetota</taxon>
        <taxon>Actinomycetes</taxon>
        <taxon>Mycobacteriales</taxon>
        <taxon>Gordoniaceae</taxon>
        <taxon>Gordonia</taxon>
    </lineage>
</organism>
<evidence type="ECO:0000313" key="2">
    <source>
        <dbReference type="EMBL" id="GAB93056.1"/>
    </source>
</evidence>
<sequence>MQIEGSGKSDVVDRFSEHLVGDHEFFRPESGGVMGAVGEGSVIRTRDCDEYANHRWFLPGASLIVTYLTVSMATADAQISQQRSEESDTSPLIFDTVRDDSGGGSGGR</sequence>
<evidence type="ECO:0000313" key="3">
    <source>
        <dbReference type="Proteomes" id="UP000008363"/>
    </source>
</evidence>
<name>K6WGZ8_9ACTN</name>
<proteinExistence type="predicted"/>
<dbReference type="EMBL" id="BAHC01000203">
    <property type="protein sequence ID" value="GAB93056.1"/>
    <property type="molecule type" value="Genomic_DNA"/>
</dbReference>
<comment type="caution">
    <text evidence="2">The sequence shown here is derived from an EMBL/GenBank/DDBJ whole genome shotgun (WGS) entry which is preliminary data.</text>
</comment>
<reference evidence="2 3" key="1">
    <citation type="submission" date="2012-08" db="EMBL/GenBank/DDBJ databases">
        <title>Whole genome shotgun sequence of Gordonia rhizosphera NBRC 16068.</title>
        <authorList>
            <person name="Takarada H."/>
            <person name="Isaki S."/>
            <person name="Hosoyama A."/>
            <person name="Tsuchikane K."/>
            <person name="Katsumata H."/>
            <person name="Baba S."/>
            <person name="Ohji S."/>
            <person name="Yamazaki S."/>
            <person name="Fujita N."/>
        </authorList>
    </citation>
    <scope>NUCLEOTIDE SEQUENCE [LARGE SCALE GENOMIC DNA]</scope>
    <source>
        <strain evidence="2 3">NBRC 16068</strain>
    </source>
</reference>
<gene>
    <name evidence="2" type="ORF">GORHZ_203_00160</name>
</gene>